<gene>
    <name evidence="3" type="ORF">SAMN06265374_3833</name>
</gene>
<feature type="region of interest" description="Disordered" evidence="1">
    <location>
        <begin position="68"/>
        <end position="118"/>
    </location>
</feature>
<keyword evidence="4" id="KW-1185">Reference proteome</keyword>
<dbReference type="RefSeq" id="WP_208996925.1">
    <property type="nucleotide sequence ID" value="NZ_BAAAEA010000001.1"/>
</dbReference>
<protein>
    <recommendedName>
        <fullName evidence="2">Tlde1 domain-containing protein</fullName>
    </recommendedName>
</protein>
<feature type="region of interest" description="Disordered" evidence="1">
    <location>
        <begin position="164"/>
        <end position="184"/>
    </location>
</feature>
<evidence type="ECO:0000313" key="3">
    <source>
        <dbReference type="EMBL" id="SMP33731.1"/>
    </source>
</evidence>
<feature type="compositionally biased region" description="Low complexity" evidence="1">
    <location>
        <begin position="77"/>
        <end position="97"/>
    </location>
</feature>
<feature type="region of interest" description="Disordered" evidence="1">
    <location>
        <begin position="257"/>
        <end position="278"/>
    </location>
</feature>
<dbReference type="InterPro" id="IPR021225">
    <property type="entry name" value="Tlde1_dom"/>
</dbReference>
<evidence type="ECO:0000259" key="2">
    <source>
        <dbReference type="Pfam" id="PF10908"/>
    </source>
</evidence>
<name>A0ABY1PIV8_9HYPH</name>
<feature type="domain" description="Tlde1" evidence="2">
    <location>
        <begin position="331"/>
        <end position="435"/>
    </location>
</feature>
<dbReference type="EMBL" id="FXTT01000005">
    <property type="protein sequence ID" value="SMP33731.1"/>
    <property type="molecule type" value="Genomic_DNA"/>
</dbReference>
<evidence type="ECO:0000256" key="1">
    <source>
        <dbReference type="SAM" id="MobiDB-lite"/>
    </source>
</evidence>
<evidence type="ECO:0000313" key="4">
    <source>
        <dbReference type="Proteomes" id="UP001157914"/>
    </source>
</evidence>
<proteinExistence type="predicted"/>
<feature type="compositionally biased region" description="Polar residues" evidence="1">
    <location>
        <begin position="266"/>
        <end position="278"/>
    </location>
</feature>
<comment type="caution">
    <text evidence="3">The sequence shown here is derived from an EMBL/GenBank/DDBJ whole genome shotgun (WGS) entry which is preliminary data.</text>
</comment>
<dbReference type="Proteomes" id="UP001157914">
    <property type="component" value="Unassembled WGS sequence"/>
</dbReference>
<accession>A0ABY1PIV8</accession>
<organism evidence="3 4">
    <name type="scientific">Roseibium denhamense</name>
    <dbReference type="NCBI Taxonomy" id="76305"/>
    <lineage>
        <taxon>Bacteria</taxon>
        <taxon>Pseudomonadati</taxon>
        <taxon>Pseudomonadota</taxon>
        <taxon>Alphaproteobacteria</taxon>
        <taxon>Hyphomicrobiales</taxon>
        <taxon>Stappiaceae</taxon>
        <taxon>Roseibium</taxon>
    </lineage>
</organism>
<dbReference type="Pfam" id="PF10908">
    <property type="entry name" value="Tlde1_dom"/>
    <property type="match status" value="1"/>
</dbReference>
<reference evidence="3 4" key="1">
    <citation type="submission" date="2017-05" db="EMBL/GenBank/DDBJ databases">
        <authorList>
            <person name="Varghese N."/>
            <person name="Submissions S."/>
        </authorList>
    </citation>
    <scope>NUCLEOTIDE SEQUENCE [LARGE SCALE GENOMIC DNA]</scope>
    <source>
        <strain evidence="3 4">DSM 15949</strain>
    </source>
</reference>
<sequence length="453" mass="47679">MKKQKQPAGVTPRSTARASLFAAGLSVTGASALFAAVTMTVGFMSSGLPETHAGHTQQTPAIVRLATPKLPATEPEQSQPDAQSAAAKAAAELAQVQPEAVPSSAPTDLAKLPTGPSEQEKLAASRGLAEGLARLKLARNLQAAQAVALKREQEAAQLALAAVQTRPSDSDEPAQGVTPQDTSISGAAPVTLAALPGNAAPAAAPIRVPLDVTAGPQAVIESVAPQLETPQQPSLEIAAATPDLIPVPDLRPRPLVRTKPGAISKPAQSEPRQSQGTVLSYANPGLPEKEERGVFSGIGKLFSGPRGLGPNNKVAIYDISASTVHMPDGSKLKANSGIGHRMNNPKYAYVKNLGPTPPNVYKLRMRERRFHGVEAIRMLPYDVAAMRGRDGMLAHSPLLRNSKGSHGCVAFTHYNKFLNAFKKGKVETMIVVPNMSALPKYVAMYNERKYASR</sequence>